<gene>
    <name evidence="17" type="ORF">MELIAE_LOCUS804</name>
</gene>
<dbReference type="InterPro" id="IPR023346">
    <property type="entry name" value="Lysozyme-like_dom_sf"/>
</dbReference>
<dbReference type="CDD" id="cd16899">
    <property type="entry name" value="LYZ_C_invert"/>
    <property type="match status" value="1"/>
</dbReference>
<feature type="signal peptide" evidence="15">
    <location>
        <begin position="1"/>
        <end position="17"/>
    </location>
</feature>
<dbReference type="SUPFAM" id="SSF53955">
    <property type="entry name" value="Lysozyme-like"/>
    <property type="match status" value="1"/>
</dbReference>
<sequence length="789" mass="90995">MLLDLTIHLLAVALVYGKIYERCELARDLRLRHGIPEHQVATWVCIAQHESLFNTSAHNPGSGDHGLFQISELFWCSPPGNGRGCNKPCSAFANDDIADDVQCIKIIHEEHTKLSGDGFNAWVVYPLYCKGNVHSYIQGCDSVYELPPIPSVNPEIDDYDDGYDFPPLPKYQNKNLNDEYQFPALPKFQKEQTLPAFSNKYREESFYTKKPTTTTLRTTIRYDNVNSYFKDDYDYPALPPFPKHASELNNGEDSSEYEFHPLLLTTLKPKTTTSTTFKPIIIRKFQKPEYENTRHIYTTTILPTKTTIKSTSRYNPNELEYTTKRPYIFQSKFQKFDENNTEKPFYPTNSIRTTENPTRISTKKLISNMLDLTTKRSFDIPSTKLYQNIVFKSSTQNSINLEYTTKRPFVIHSRFQEFYKQNTDKSFYSTSTVKITEAPTKITTKKYLALTTKRPFNILTTNSVFESKIQNIATTRRPTINPKNPYNFSSLFTNFEKTTQKNNILQINNDNIFGTKSPVTTNNKFYTHVNVLKKNPYDFSSLDNILTSSKTTERPFKITRNNPFSFSNKRYFTTSRNPLQYKTTKSPYNFDTLFSKKSSKILPTQNIVPSSSLLTSVVTNSQPRISKKLPSGSIVFNTESKHYSFERMGNGFRLIRKTRGPVLLSFPHFLHADKKYLDTVHGLNPDENKHETFVILEPNSGTPIKTAKRVQFNMFLRPIEGITSIDNVTHSIIPIIWLEESMTLGDKYTNQIKDSLLKVLHYLGIMKWVVLIIGAISIIVPFFFLIYTK</sequence>
<dbReference type="GO" id="GO:0042742">
    <property type="term" value="P:defense response to bacterium"/>
    <property type="evidence" value="ECO:0007669"/>
    <property type="project" value="UniProtKB-KW"/>
</dbReference>
<dbReference type="GO" id="GO:0031640">
    <property type="term" value="P:killing of cells of another organism"/>
    <property type="evidence" value="ECO:0007669"/>
    <property type="project" value="UniProtKB-KW"/>
</dbReference>
<evidence type="ECO:0000256" key="1">
    <source>
        <dbReference type="ARBA" id="ARBA00000632"/>
    </source>
</evidence>
<dbReference type="SMART" id="SM00263">
    <property type="entry name" value="LYZ1"/>
    <property type="match status" value="1"/>
</dbReference>
<dbReference type="Pfam" id="PF00062">
    <property type="entry name" value="Lys"/>
    <property type="match status" value="1"/>
</dbReference>
<dbReference type="InterPro" id="IPR001916">
    <property type="entry name" value="Glyco_hydro_22"/>
</dbReference>
<keyword evidence="15" id="KW-0732">Signal</keyword>
<evidence type="ECO:0000256" key="2">
    <source>
        <dbReference type="ARBA" id="ARBA00004236"/>
    </source>
</evidence>
<dbReference type="Proteomes" id="UP001154078">
    <property type="component" value="Chromosome 1"/>
</dbReference>
<evidence type="ECO:0000256" key="10">
    <source>
        <dbReference type="ARBA" id="ARBA00023157"/>
    </source>
</evidence>
<keyword evidence="10" id="KW-1015">Disulfide bond</keyword>
<dbReference type="PANTHER" id="PTHR11407:SF63">
    <property type="entry name" value="LYSOZYME C"/>
    <property type="match status" value="1"/>
</dbReference>
<keyword evidence="12" id="KW-0378">Hydrolase</keyword>
<dbReference type="InterPro" id="IPR002159">
    <property type="entry name" value="CD36_fam"/>
</dbReference>
<dbReference type="AlphaFoldDB" id="A0A9P0F978"/>
<organism evidence="17 18">
    <name type="scientific">Brassicogethes aeneus</name>
    <name type="common">Rape pollen beetle</name>
    <name type="synonym">Meligethes aeneus</name>
    <dbReference type="NCBI Taxonomy" id="1431903"/>
    <lineage>
        <taxon>Eukaryota</taxon>
        <taxon>Metazoa</taxon>
        <taxon>Ecdysozoa</taxon>
        <taxon>Arthropoda</taxon>
        <taxon>Hexapoda</taxon>
        <taxon>Insecta</taxon>
        <taxon>Pterygota</taxon>
        <taxon>Neoptera</taxon>
        <taxon>Endopterygota</taxon>
        <taxon>Coleoptera</taxon>
        <taxon>Polyphaga</taxon>
        <taxon>Cucujiformia</taxon>
        <taxon>Nitidulidae</taxon>
        <taxon>Meligethinae</taxon>
        <taxon>Brassicogethes</taxon>
    </lineage>
</organism>
<evidence type="ECO:0000256" key="7">
    <source>
        <dbReference type="ARBA" id="ARBA00022692"/>
    </source>
</evidence>
<proteinExistence type="inferred from homology"/>
<dbReference type="PANTHER" id="PTHR11407">
    <property type="entry name" value="LYSOZYME C"/>
    <property type="match status" value="1"/>
</dbReference>
<dbReference type="Pfam" id="PF01130">
    <property type="entry name" value="CD36"/>
    <property type="match status" value="1"/>
</dbReference>
<dbReference type="PROSITE" id="PS51348">
    <property type="entry name" value="GLYCOSYL_HYDROL_F22_2"/>
    <property type="match status" value="1"/>
</dbReference>
<dbReference type="OrthoDB" id="17373at2759"/>
<evidence type="ECO:0000256" key="9">
    <source>
        <dbReference type="ARBA" id="ARBA00023136"/>
    </source>
</evidence>
<comment type="similarity">
    <text evidence="3">Belongs to the CD36 family.</text>
</comment>
<comment type="catalytic activity">
    <reaction evidence="1">
        <text>Hydrolysis of (1-&gt;4)-beta-linkages between N-acetylmuramic acid and N-acetyl-D-glucosamine residues in a peptidoglycan and between N-acetyl-D-glucosamine residues in chitodextrins.</text>
        <dbReference type="EC" id="3.2.1.17"/>
    </reaction>
</comment>
<keyword evidence="11" id="KW-0325">Glycoprotein</keyword>
<evidence type="ECO:0000256" key="3">
    <source>
        <dbReference type="ARBA" id="ARBA00010532"/>
    </source>
</evidence>
<dbReference type="GO" id="GO:0005886">
    <property type="term" value="C:plasma membrane"/>
    <property type="evidence" value="ECO:0007669"/>
    <property type="project" value="UniProtKB-SubCell"/>
</dbReference>
<dbReference type="PRINTS" id="PR00135">
    <property type="entry name" value="LYZLACT"/>
</dbReference>
<name>A0A9P0F978_BRAAE</name>
<evidence type="ECO:0000256" key="15">
    <source>
        <dbReference type="SAM" id="SignalP"/>
    </source>
</evidence>
<feature type="chain" id="PRO_5040412498" description="lysozyme" evidence="15">
    <location>
        <begin position="18"/>
        <end position="789"/>
    </location>
</feature>
<keyword evidence="7 14" id="KW-0812">Transmembrane</keyword>
<keyword evidence="6" id="KW-0929">Antimicrobial</keyword>
<keyword evidence="9 14" id="KW-0472">Membrane</keyword>
<dbReference type="Gene3D" id="1.10.530.10">
    <property type="match status" value="1"/>
</dbReference>
<evidence type="ECO:0000256" key="4">
    <source>
        <dbReference type="ARBA" id="ARBA00012732"/>
    </source>
</evidence>
<feature type="domain" description="Glycosyl hydrolases family 22 (GH22)" evidence="16">
    <location>
        <begin position="85"/>
        <end position="103"/>
    </location>
</feature>
<keyword evidence="8 14" id="KW-1133">Transmembrane helix</keyword>
<dbReference type="EMBL" id="OV121132">
    <property type="protein sequence ID" value="CAH0546696.1"/>
    <property type="molecule type" value="Genomic_DNA"/>
</dbReference>
<feature type="transmembrane region" description="Helical" evidence="14">
    <location>
        <begin position="765"/>
        <end position="787"/>
    </location>
</feature>
<keyword evidence="12" id="KW-0326">Glycosidase</keyword>
<reference evidence="17" key="1">
    <citation type="submission" date="2021-12" db="EMBL/GenBank/DDBJ databases">
        <authorList>
            <person name="King R."/>
        </authorList>
    </citation>
    <scope>NUCLEOTIDE SEQUENCE</scope>
</reference>
<evidence type="ECO:0000256" key="8">
    <source>
        <dbReference type="ARBA" id="ARBA00022989"/>
    </source>
</evidence>
<dbReference type="EC" id="3.2.1.17" evidence="4"/>
<evidence type="ECO:0000313" key="18">
    <source>
        <dbReference type="Proteomes" id="UP001154078"/>
    </source>
</evidence>
<keyword evidence="6" id="KW-0081">Bacteriolytic enzyme</keyword>
<evidence type="ECO:0000256" key="5">
    <source>
        <dbReference type="ARBA" id="ARBA00022475"/>
    </source>
</evidence>
<keyword evidence="5" id="KW-1003">Cell membrane</keyword>
<comment type="similarity">
    <text evidence="13">Belongs to the glycosyl hydrolase 22 family.</text>
</comment>
<protein>
    <recommendedName>
        <fullName evidence="4">lysozyme</fullName>
        <ecNumber evidence="4">3.2.1.17</ecNumber>
    </recommendedName>
</protein>
<dbReference type="GO" id="GO:0003796">
    <property type="term" value="F:lysozyme activity"/>
    <property type="evidence" value="ECO:0007669"/>
    <property type="project" value="UniProtKB-EC"/>
</dbReference>
<evidence type="ECO:0000313" key="17">
    <source>
        <dbReference type="EMBL" id="CAH0546696.1"/>
    </source>
</evidence>
<comment type="subcellular location">
    <subcellularLocation>
        <location evidence="2">Cell membrane</location>
    </subcellularLocation>
</comment>
<evidence type="ECO:0000256" key="13">
    <source>
        <dbReference type="RuleBase" id="RU004440"/>
    </source>
</evidence>
<accession>A0A9P0F978</accession>
<evidence type="ECO:0000256" key="6">
    <source>
        <dbReference type="ARBA" id="ARBA00022638"/>
    </source>
</evidence>
<dbReference type="InterPro" id="IPR019799">
    <property type="entry name" value="Glyco_hydro_22_CS"/>
</dbReference>
<evidence type="ECO:0000256" key="11">
    <source>
        <dbReference type="ARBA" id="ARBA00023180"/>
    </source>
</evidence>
<evidence type="ECO:0000256" key="12">
    <source>
        <dbReference type="ARBA" id="ARBA00023295"/>
    </source>
</evidence>
<dbReference type="PROSITE" id="PS00128">
    <property type="entry name" value="GLYCOSYL_HYDROL_F22_1"/>
    <property type="match status" value="1"/>
</dbReference>
<evidence type="ECO:0000256" key="14">
    <source>
        <dbReference type="SAM" id="Phobius"/>
    </source>
</evidence>
<evidence type="ECO:0000259" key="16">
    <source>
        <dbReference type="PROSITE" id="PS00128"/>
    </source>
</evidence>
<keyword evidence="18" id="KW-1185">Reference proteome</keyword>